<dbReference type="InterPro" id="IPR000868">
    <property type="entry name" value="Isochorismatase-like_dom"/>
</dbReference>
<protein>
    <submittedName>
        <fullName evidence="3">Cysteine hydrolase</fullName>
    </submittedName>
</protein>
<dbReference type="Proteomes" id="UP000321389">
    <property type="component" value="Chromosome"/>
</dbReference>
<dbReference type="CDD" id="cd00431">
    <property type="entry name" value="cysteine_hydrolases"/>
    <property type="match status" value="1"/>
</dbReference>
<dbReference type="EMBL" id="CP042301">
    <property type="protein sequence ID" value="QDZ03329.1"/>
    <property type="molecule type" value="Genomic_DNA"/>
</dbReference>
<gene>
    <name evidence="3" type="ORF">FQ775_13435</name>
</gene>
<dbReference type="InterPro" id="IPR050272">
    <property type="entry name" value="Isochorismatase-like_hydrls"/>
</dbReference>
<dbReference type="Gene3D" id="3.40.50.850">
    <property type="entry name" value="Isochorismatase-like"/>
    <property type="match status" value="1"/>
</dbReference>
<dbReference type="OrthoDB" id="9807387at2"/>
<proteinExistence type="predicted"/>
<sequence>MARRGRLHLFDTLEAKRTALVVIDMQKTFCEPGAPAEVPASRTIIGAINRLAAGLRKAGGKIIWCTHANVGVDDSSDWRNFFDHFVADDIRSSTIESLSPDGSGQDIWHELQTSDEDIKLLKNRYSALIPGSSQLERILRSLDIDTLLICGTKTNICCESTARDAMMLDFKVVMVSDGTAALSEEEHRAALENVIQQFGDVMSADEILQRI</sequence>
<reference evidence="3" key="1">
    <citation type="submission" date="2020-04" db="EMBL/GenBank/DDBJ databases">
        <title>Nitratireductor sp. nov. isolated from mangrove soil.</title>
        <authorList>
            <person name="Ye Y."/>
        </authorList>
    </citation>
    <scope>NUCLEOTIDE SEQUENCE</scope>
    <source>
        <strain evidence="3">SY7</strain>
    </source>
</reference>
<dbReference type="Pfam" id="PF00857">
    <property type="entry name" value="Isochorismatase"/>
    <property type="match status" value="1"/>
</dbReference>
<feature type="domain" description="Isochorismatase-like" evidence="2">
    <location>
        <begin position="18"/>
        <end position="206"/>
    </location>
</feature>
<evidence type="ECO:0000313" key="4">
    <source>
        <dbReference type="Proteomes" id="UP000321389"/>
    </source>
</evidence>
<evidence type="ECO:0000313" key="3">
    <source>
        <dbReference type="EMBL" id="QDZ03329.1"/>
    </source>
</evidence>
<dbReference type="KEGG" id="niy:FQ775_13435"/>
<dbReference type="InterPro" id="IPR036380">
    <property type="entry name" value="Isochorismatase-like_sf"/>
</dbReference>
<keyword evidence="1 3" id="KW-0378">Hydrolase</keyword>
<dbReference type="GO" id="GO:0016787">
    <property type="term" value="F:hydrolase activity"/>
    <property type="evidence" value="ECO:0007669"/>
    <property type="project" value="UniProtKB-KW"/>
</dbReference>
<dbReference type="PANTHER" id="PTHR43540:SF6">
    <property type="entry name" value="ISOCHORISMATASE-LIKE DOMAIN-CONTAINING PROTEIN"/>
    <property type="match status" value="1"/>
</dbReference>
<evidence type="ECO:0000256" key="1">
    <source>
        <dbReference type="ARBA" id="ARBA00022801"/>
    </source>
</evidence>
<evidence type="ECO:0000259" key="2">
    <source>
        <dbReference type="Pfam" id="PF00857"/>
    </source>
</evidence>
<dbReference type="PANTHER" id="PTHR43540">
    <property type="entry name" value="PEROXYUREIDOACRYLATE/UREIDOACRYLATE AMIDOHYDROLASE-RELATED"/>
    <property type="match status" value="1"/>
</dbReference>
<organism evidence="3 4">
    <name type="scientific">Nitratireductor mangrovi</name>
    <dbReference type="NCBI Taxonomy" id="2599600"/>
    <lineage>
        <taxon>Bacteria</taxon>
        <taxon>Pseudomonadati</taxon>
        <taxon>Pseudomonadota</taxon>
        <taxon>Alphaproteobacteria</taxon>
        <taxon>Hyphomicrobiales</taxon>
        <taxon>Phyllobacteriaceae</taxon>
        <taxon>Nitratireductor</taxon>
    </lineage>
</organism>
<name>A0A5B8L645_9HYPH</name>
<dbReference type="AlphaFoldDB" id="A0A5B8L645"/>
<accession>A0A5B8L645</accession>
<keyword evidence="4" id="KW-1185">Reference proteome</keyword>
<dbReference type="SUPFAM" id="SSF52499">
    <property type="entry name" value="Isochorismatase-like hydrolases"/>
    <property type="match status" value="1"/>
</dbReference>